<proteinExistence type="predicted"/>
<evidence type="ECO:0000313" key="2">
    <source>
        <dbReference type="EMBL" id="BBX30723.1"/>
    </source>
</evidence>
<sequence length="40" mass="4304">MVKELKDAMGKKEAAQDLHNSDTAGTEWGDQPAAPQVPHT</sequence>
<evidence type="ECO:0000313" key="3">
    <source>
        <dbReference type="Proteomes" id="UP000465622"/>
    </source>
</evidence>
<organism evidence="2 3">
    <name type="scientific">Mycolicibacterium mageritense</name>
    <name type="common">Mycobacterium mageritense</name>
    <dbReference type="NCBI Taxonomy" id="53462"/>
    <lineage>
        <taxon>Bacteria</taxon>
        <taxon>Bacillati</taxon>
        <taxon>Actinomycetota</taxon>
        <taxon>Actinomycetes</taxon>
        <taxon>Mycobacteriales</taxon>
        <taxon>Mycobacteriaceae</taxon>
        <taxon>Mycolicibacterium</taxon>
    </lineage>
</organism>
<accession>A0ABN5XXQ0</accession>
<feature type="compositionally biased region" description="Basic and acidic residues" evidence="1">
    <location>
        <begin position="1"/>
        <end position="20"/>
    </location>
</feature>
<gene>
    <name evidence="2" type="ORF">MMAGJ_00050</name>
</gene>
<protein>
    <submittedName>
        <fullName evidence="2">Uncharacterized protein</fullName>
    </submittedName>
</protein>
<feature type="region of interest" description="Disordered" evidence="1">
    <location>
        <begin position="1"/>
        <end position="40"/>
    </location>
</feature>
<dbReference type="Proteomes" id="UP000465622">
    <property type="component" value="Chromosome"/>
</dbReference>
<evidence type="ECO:0000256" key="1">
    <source>
        <dbReference type="SAM" id="MobiDB-lite"/>
    </source>
</evidence>
<dbReference type="EMBL" id="AP022567">
    <property type="protein sequence ID" value="BBX30723.1"/>
    <property type="molecule type" value="Genomic_DNA"/>
</dbReference>
<keyword evidence="3" id="KW-1185">Reference proteome</keyword>
<dbReference type="RefSeq" id="WP_268951243.1">
    <property type="nucleotide sequence ID" value="NZ_AP022567.1"/>
</dbReference>
<reference evidence="2 3" key="1">
    <citation type="journal article" date="2019" name="Emerg. Microbes Infect.">
        <title>Comprehensive subspecies identification of 175 nontuberculous mycobacteria species based on 7547 genomic profiles.</title>
        <authorList>
            <person name="Matsumoto Y."/>
            <person name="Kinjo T."/>
            <person name="Motooka D."/>
            <person name="Nabeya D."/>
            <person name="Jung N."/>
            <person name="Uechi K."/>
            <person name="Horii T."/>
            <person name="Iida T."/>
            <person name="Fujita J."/>
            <person name="Nakamura S."/>
        </authorList>
    </citation>
    <scope>NUCLEOTIDE SEQUENCE [LARGE SCALE GENOMIC DNA]</scope>
    <source>
        <strain evidence="2 3">JCM 12375</strain>
    </source>
</reference>
<name>A0ABN5XXQ0_MYCME</name>